<comment type="caution">
    <text evidence="2">The sequence shown here is derived from an EMBL/GenBank/DDBJ whole genome shotgun (WGS) entry which is preliminary data.</text>
</comment>
<dbReference type="Pfam" id="PF01978">
    <property type="entry name" value="TrmB"/>
    <property type="match status" value="1"/>
</dbReference>
<gene>
    <name evidence="2" type="ORF">A3C67_02970</name>
</gene>
<dbReference type="PANTHER" id="PTHR34293">
    <property type="entry name" value="HTH-TYPE TRANSCRIPTIONAL REGULATOR TRMBL2"/>
    <property type="match status" value="1"/>
</dbReference>
<dbReference type="Gene3D" id="1.10.10.10">
    <property type="entry name" value="Winged helix-like DNA-binding domain superfamily/Winged helix DNA-binding domain"/>
    <property type="match status" value="1"/>
</dbReference>
<name>A0A1F6W1C8_9BACT</name>
<evidence type="ECO:0000313" key="3">
    <source>
        <dbReference type="Proteomes" id="UP000179275"/>
    </source>
</evidence>
<dbReference type="InterPro" id="IPR036388">
    <property type="entry name" value="WH-like_DNA-bd_sf"/>
</dbReference>
<dbReference type="InterPro" id="IPR051797">
    <property type="entry name" value="TrmB-like"/>
</dbReference>
<evidence type="ECO:0000259" key="1">
    <source>
        <dbReference type="Pfam" id="PF01978"/>
    </source>
</evidence>
<accession>A0A1F6W1C8</accession>
<protein>
    <recommendedName>
        <fullName evidence="1">Transcription regulator TrmB N-terminal domain-containing protein</fullName>
    </recommendedName>
</protein>
<dbReference type="EMBL" id="MFUG01000016">
    <property type="protein sequence ID" value="OGI75723.1"/>
    <property type="molecule type" value="Genomic_DNA"/>
</dbReference>
<sequence>MYDDFMDNTQTLKQLGLSEKQARIYLALLELGESPMTEIARKANLKRPTVYLIIDELIILGLCSELTKGKKKFYSAIHPRRLVEMTHFRNKQAEKLLPELVALQNTAEKPKVRMLEGLEGMRTAYEEAYASLNNKEEGLWISNIDFLEEKFPEVIKLYLKTLERLHNPPIREIVQGGEISKNYIKRVVNLKKGKNFKIRYVPPAYLFGYTDQLIIGDKVMTFVLGKEIFVLIVESKDNAQTQRGIFELAWAGAEKIN</sequence>
<dbReference type="SUPFAM" id="SSF46785">
    <property type="entry name" value="Winged helix' DNA-binding domain"/>
    <property type="match status" value="1"/>
</dbReference>
<evidence type="ECO:0000313" key="2">
    <source>
        <dbReference type="EMBL" id="OGI75723.1"/>
    </source>
</evidence>
<dbReference type="InterPro" id="IPR002831">
    <property type="entry name" value="Tscrpt_reg_TrmB_N"/>
</dbReference>
<organism evidence="2 3">
    <name type="scientific">Candidatus Nomurabacteria bacterium RIFCSPHIGHO2_02_FULL_42_19</name>
    <dbReference type="NCBI Taxonomy" id="1801756"/>
    <lineage>
        <taxon>Bacteria</taxon>
        <taxon>Candidatus Nomuraibacteriota</taxon>
    </lineage>
</organism>
<dbReference type="Proteomes" id="UP000179275">
    <property type="component" value="Unassembled WGS sequence"/>
</dbReference>
<feature type="domain" description="Transcription regulator TrmB N-terminal" evidence="1">
    <location>
        <begin position="12"/>
        <end position="79"/>
    </location>
</feature>
<reference evidence="2 3" key="1">
    <citation type="journal article" date="2016" name="Nat. Commun.">
        <title>Thousands of microbial genomes shed light on interconnected biogeochemical processes in an aquifer system.</title>
        <authorList>
            <person name="Anantharaman K."/>
            <person name="Brown C.T."/>
            <person name="Hug L.A."/>
            <person name="Sharon I."/>
            <person name="Castelle C.J."/>
            <person name="Probst A.J."/>
            <person name="Thomas B.C."/>
            <person name="Singh A."/>
            <person name="Wilkins M.J."/>
            <person name="Karaoz U."/>
            <person name="Brodie E.L."/>
            <person name="Williams K.H."/>
            <person name="Hubbard S.S."/>
            <person name="Banfield J.F."/>
        </authorList>
    </citation>
    <scope>NUCLEOTIDE SEQUENCE [LARGE SCALE GENOMIC DNA]</scope>
</reference>
<dbReference type="PANTHER" id="PTHR34293:SF1">
    <property type="entry name" value="HTH-TYPE TRANSCRIPTIONAL REGULATOR TRMBL2"/>
    <property type="match status" value="1"/>
</dbReference>
<dbReference type="InterPro" id="IPR036390">
    <property type="entry name" value="WH_DNA-bd_sf"/>
</dbReference>
<dbReference type="STRING" id="1801756.A3C67_02970"/>
<proteinExistence type="predicted"/>
<dbReference type="AlphaFoldDB" id="A0A1F6W1C8"/>